<dbReference type="InterPro" id="IPR002213">
    <property type="entry name" value="UDP_glucos_trans"/>
</dbReference>
<evidence type="ECO:0000313" key="3">
    <source>
        <dbReference type="Proteomes" id="UP001162164"/>
    </source>
</evidence>
<sequence>MLSSGSVIEHKLINEQVILAGPRGTSAREELNNVFFCIFRYKENIKIVADIIQDQPMTGLEKAVWWTEYVLRHGNTEHLRNPIVDLPLYKYLLLDVLSFFINSHSRPSRCTNFPFHEMAEIVKTFTLSKYTRKTLLEVDIHVMKWEMEHELEIKQF</sequence>
<dbReference type="EMBL" id="JAPWTJ010003247">
    <property type="protein sequence ID" value="KAJ8959918.1"/>
    <property type="molecule type" value="Genomic_DNA"/>
</dbReference>
<dbReference type="Pfam" id="PF00201">
    <property type="entry name" value="UDPGT"/>
    <property type="match status" value="1"/>
</dbReference>
<comment type="caution">
    <text evidence="2">The sequence shown here is derived from an EMBL/GenBank/DDBJ whole genome shotgun (WGS) entry which is preliminary data.</text>
</comment>
<keyword evidence="1" id="KW-0808">Transferase</keyword>
<name>A0ABQ9IRH8_9CUCU</name>
<proteinExistence type="predicted"/>
<evidence type="ECO:0000313" key="2">
    <source>
        <dbReference type="EMBL" id="KAJ8959918.1"/>
    </source>
</evidence>
<protein>
    <submittedName>
        <fullName evidence="2">Uncharacterized protein</fullName>
    </submittedName>
</protein>
<organism evidence="2 3">
    <name type="scientific">Molorchus minor</name>
    <dbReference type="NCBI Taxonomy" id="1323400"/>
    <lineage>
        <taxon>Eukaryota</taxon>
        <taxon>Metazoa</taxon>
        <taxon>Ecdysozoa</taxon>
        <taxon>Arthropoda</taxon>
        <taxon>Hexapoda</taxon>
        <taxon>Insecta</taxon>
        <taxon>Pterygota</taxon>
        <taxon>Neoptera</taxon>
        <taxon>Endopterygota</taxon>
        <taxon>Coleoptera</taxon>
        <taxon>Polyphaga</taxon>
        <taxon>Cucujiformia</taxon>
        <taxon>Chrysomeloidea</taxon>
        <taxon>Cerambycidae</taxon>
        <taxon>Lamiinae</taxon>
        <taxon>Monochamini</taxon>
        <taxon>Molorchus</taxon>
    </lineage>
</organism>
<reference evidence="2" key="1">
    <citation type="journal article" date="2023" name="Insect Mol. Biol.">
        <title>Genome sequencing provides insights into the evolution of gene families encoding plant cell wall-degrading enzymes in longhorned beetles.</title>
        <authorList>
            <person name="Shin N.R."/>
            <person name="Okamura Y."/>
            <person name="Kirsch R."/>
            <person name="Pauchet Y."/>
        </authorList>
    </citation>
    <scope>NUCLEOTIDE SEQUENCE</scope>
    <source>
        <strain evidence="2">MMC_N1</strain>
    </source>
</reference>
<keyword evidence="3" id="KW-1185">Reference proteome</keyword>
<accession>A0ABQ9IRH8</accession>
<dbReference type="SUPFAM" id="SSF53756">
    <property type="entry name" value="UDP-Glycosyltransferase/glycogen phosphorylase"/>
    <property type="match status" value="1"/>
</dbReference>
<dbReference type="Proteomes" id="UP001162164">
    <property type="component" value="Unassembled WGS sequence"/>
</dbReference>
<evidence type="ECO:0000256" key="1">
    <source>
        <dbReference type="ARBA" id="ARBA00022679"/>
    </source>
</evidence>
<gene>
    <name evidence="2" type="ORF">NQ317_010523</name>
</gene>